<dbReference type="InterPro" id="IPR009729">
    <property type="entry name" value="Gal-3-0_sulfotransfrase"/>
</dbReference>
<evidence type="ECO:0000256" key="7">
    <source>
        <dbReference type="ARBA" id="ARBA00023034"/>
    </source>
</evidence>
<evidence type="ECO:0000313" key="13">
    <source>
        <dbReference type="RefSeq" id="XP_035665488.1"/>
    </source>
</evidence>
<keyword evidence="11" id="KW-1185">Reference proteome</keyword>
<comment type="subcellular location">
    <subcellularLocation>
        <location evidence="1">Golgi apparatus membrane</location>
        <topology evidence="1">Single-pass type II membrane protein</topology>
    </subcellularLocation>
</comment>
<dbReference type="OrthoDB" id="514299at2759"/>
<dbReference type="Pfam" id="PF06990">
    <property type="entry name" value="Gal-3-0_sulfotr"/>
    <property type="match status" value="1"/>
</dbReference>
<evidence type="ECO:0000256" key="4">
    <source>
        <dbReference type="ARBA" id="ARBA00022692"/>
    </source>
</evidence>
<dbReference type="RefSeq" id="XP_035665488.1">
    <property type="nucleotide sequence ID" value="XM_035809595.1"/>
</dbReference>
<name>A0A9J7KLP6_BRAFL</name>
<organism evidence="11 13">
    <name type="scientific">Branchiostoma floridae</name>
    <name type="common">Florida lancelet</name>
    <name type="synonym">Amphioxus</name>
    <dbReference type="NCBI Taxonomy" id="7739"/>
    <lineage>
        <taxon>Eukaryota</taxon>
        <taxon>Metazoa</taxon>
        <taxon>Chordata</taxon>
        <taxon>Cephalochordata</taxon>
        <taxon>Leptocardii</taxon>
        <taxon>Amphioxiformes</taxon>
        <taxon>Branchiostomatidae</taxon>
        <taxon>Branchiostoma</taxon>
    </lineage>
</organism>
<dbReference type="PANTHER" id="PTHR14647">
    <property type="entry name" value="GALACTOSE-3-O-SULFOTRANSFERASE"/>
    <property type="match status" value="1"/>
</dbReference>
<keyword evidence="3" id="KW-0808">Transferase</keyword>
<dbReference type="GeneID" id="118408738"/>
<keyword evidence="9" id="KW-0325">Glycoprotein</keyword>
<evidence type="ECO:0000256" key="1">
    <source>
        <dbReference type="ARBA" id="ARBA00004323"/>
    </source>
</evidence>
<gene>
    <name evidence="12 13" type="primary">LOC118408738</name>
</gene>
<evidence type="ECO:0000256" key="5">
    <source>
        <dbReference type="ARBA" id="ARBA00022968"/>
    </source>
</evidence>
<evidence type="ECO:0000256" key="9">
    <source>
        <dbReference type="ARBA" id="ARBA00023180"/>
    </source>
</evidence>
<reference evidence="12 13" key="1">
    <citation type="submission" date="2025-04" db="UniProtKB">
        <authorList>
            <consortium name="RefSeq"/>
        </authorList>
    </citation>
    <scope>IDENTIFICATION</scope>
    <source>
        <strain evidence="12 13">S238N-H82</strain>
        <tissue evidence="12 13">Testes</tissue>
    </source>
</reference>
<dbReference type="InterPro" id="IPR027417">
    <property type="entry name" value="P-loop_NTPase"/>
</dbReference>
<dbReference type="KEGG" id="bfo:118408738"/>
<feature type="signal peptide" evidence="10">
    <location>
        <begin position="1"/>
        <end position="19"/>
    </location>
</feature>
<dbReference type="GO" id="GO:0000139">
    <property type="term" value="C:Golgi membrane"/>
    <property type="evidence" value="ECO:0007669"/>
    <property type="project" value="UniProtKB-SubCell"/>
</dbReference>
<evidence type="ECO:0000313" key="11">
    <source>
        <dbReference type="Proteomes" id="UP000001554"/>
    </source>
</evidence>
<evidence type="ECO:0000256" key="10">
    <source>
        <dbReference type="SAM" id="SignalP"/>
    </source>
</evidence>
<dbReference type="OMA" id="NVICKPH"/>
<dbReference type="SUPFAM" id="SSF52540">
    <property type="entry name" value="P-loop containing nucleoside triphosphate hydrolases"/>
    <property type="match status" value="1"/>
</dbReference>
<evidence type="ECO:0000256" key="6">
    <source>
        <dbReference type="ARBA" id="ARBA00022989"/>
    </source>
</evidence>
<evidence type="ECO:0000313" key="12">
    <source>
        <dbReference type="RefSeq" id="XP_035665487.1"/>
    </source>
</evidence>
<protein>
    <submittedName>
        <fullName evidence="12 13">Galactose-3-O-sulfotransferase 3-like isoform X1</fullName>
    </submittedName>
</protein>
<accession>A0A9J7KLP6</accession>
<dbReference type="PANTHER" id="PTHR14647:SF87">
    <property type="entry name" value="PUTATIVE-RELATED"/>
    <property type="match status" value="1"/>
</dbReference>
<evidence type="ECO:0000256" key="2">
    <source>
        <dbReference type="ARBA" id="ARBA00008124"/>
    </source>
</evidence>
<keyword evidence="4" id="KW-0812">Transmembrane</keyword>
<keyword evidence="7" id="KW-0333">Golgi apparatus</keyword>
<proteinExistence type="inferred from homology"/>
<keyword evidence="8" id="KW-0472">Membrane</keyword>
<keyword evidence="5" id="KW-0735">Signal-anchor</keyword>
<sequence length="515" mass="60879">MQPTKSIAVMCLVYLSVSALYQFYLKDNDWVTSRPRPKPAVFQRTMTITQNVNVKNSKQHMDLVISRPRPKPGVFQKTMTITKNSTFKINVKNVSNSLVVGKPSLKSTDQRVGSCTNVSESNNRNKLSSKEICDQPHTNVAFLKVHKCGSTTVANLMFRFGDKHNLIVALPPKRDRPTIGRLGTIKDSDYKHPPGGKRWNIFAHHAMYDRTRFHQLMAPDTRYVTILREPLGRLQSAFKYFHLQRYFPGLEKETRRGMPPVVTYLTRPEYWDPRYRPPRRSENKEHFCFRNCMARDLGLKEKDYDNKIAVQKFVKDIENDFSTVLILQHLEESLVLLKRRMCWTFHDILYTYGRSSRKQRYNRKVPITAAMTDRFYKHNNADVMLYTRFNDLLQQDIKREGDDFLREVKYFKRVNNDVKRYCRSKKRKGQGKMVITRSRWNDAFSVDSTFCGRYGKGRKYWHPRLQSAYHSKSANEINIHYIHDQGVWIMWWEKISNELSLHQVYVGMNHRVVRR</sequence>
<dbReference type="GO" id="GO:0008146">
    <property type="term" value="F:sulfotransferase activity"/>
    <property type="evidence" value="ECO:0000318"/>
    <property type="project" value="GO_Central"/>
</dbReference>
<dbReference type="Proteomes" id="UP000001554">
    <property type="component" value="Unplaced"/>
</dbReference>
<evidence type="ECO:0000256" key="8">
    <source>
        <dbReference type="ARBA" id="ARBA00023136"/>
    </source>
</evidence>
<keyword evidence="10" id="KW-0732">Signal</keyword>
<dbReference type="GO" id="GO:0001733">
    <property type="term" value="F:galactosylceramide sulfotransferase activity"/>
    <property type="evidence" value="ECO:0007669"/>
    <property type="project" value="InterPro"/>
</dbReference>
<dbReference type="GO" id="GO:0009247">
    <property type="term" value="P:glycolipid biosynthetic process"/>
    <property type="evidence" value="ECO:0007669"/>
    <property type="project" value="InterPro"/>
</dbReference>
<keyword evidence="6" id="KW-1133">Transmembrane helix</keyword>
<dbReference type="RefSeq" id="XP_035665487.1">
    <property type="nucleotide sequence ID" value="XM_035809594.1"/>
</dbReference>
<dbReference type="AlphaFoldDB" id="A0A9J7KLP6"/>
<comment type="similarity">
    <text evidence="2">Belongs to the galactose-3-O-sulfotransferase family.</text>
</comment>
<dbReference type="Gene3D" id="3.40.50.300">
    <property type="entry name" value="P-loop containing nucleotide triphosphate hydrolases"/>
    <property type="match status" value="1"/>
</dbReference>
<feature type="chain" id="PRO_5044698857" evidence="10">
    <location>
        <begin position="20"/>
        <end position="515"/>
    </location>
</feature>
<evidence type="ECO:0000256" key="3">
    <source>
        <dbReference type="ARBA" id="ARBA00022679"/>
    </source>
</evidence>